<sequence length="317" mass="34282">MPTPLAKGILVTVTALVAAGVAVYQSPQFQEWMNTSRRKIAVALHNLGDEIQPRDAASPAQDDISMTEEVGEAAEERRRIARAEIMRRAALLESRRNSKDSQKPVDSFDTLVDQEGKLRMQNKNIRDQPEETAVASSTGVDIHSTQQLRRGKPSDIDGNRLQIDLSSDTVSHRSESVAQFTPTSERPHGDILFDPFSDTPVRAQSPMSASFSESSHTEDNASVYYTHPYSSSDPSQQPALIADLDDLINGDHAQHEVSSAASTAGSFSHVHEISDVSSDGTLSEIGAPSNDGIATPSSWSEIGSVISDNDAGHHNLL</sequence>
<evidence type="ECO:0000313" key="3">
    <source>
        <dbReference type="EMBL" id="KAJ5727759.1"/>
    </source>
</evidence>
<dbReference type="Proteomes" id="UP001215712">
    <property type="component" value="Unassembled WGS sequence"/>
</dbReference>
<protein>
    <submittedName>
        <fullName evidence="3">Uncharacterized protein</fullName>
    </submittedName>
</protein>
<name>A0AAD6HNN5_9EURO</name>
<keyword evidence="2" id="KW-0732">Signal</keyword>
<dbReference type="AlphaFoldDB" id="A0AAD6HNN5"/>
<keyword evidence="4" id="KW-1185">Reference proteome</keyword>
<feature type="compositionally biased region" description="Polar residues" evidence="1">
    <location>
        <begin position="134"/>
        <end position="148"/>
    </location>
</feature>
<proteinExistence type="predicted"/>
<feature type="chain" id="PRO_5042036089" evidence="2">
    <location>
        <begin position="20"/>
        <end position="317"/>
    </location>
</feature>
<evidence type="ECO:0000256" key="1">
    <source>
        <dbReference type="SAM" id="MobiDB-lite"/>
    </source>
</evidence>
<feature type="signal peptide" evidence="2">
    <location>
        <begin position="1"/>
        <end position="19"/>
    </location>
</feature>
<dbReference type="EMBL" id="JAQJAN010000006">
    <property type="protein sequence ID" value="KAJ5727759.1"/>
    <property type="molecule type" value="Genomic_DNA"/>
</dbReference>
<organism evidence="3 4">
    <name type="scientific">Penicillium malachiteum</name>
    <dbReference type="NCBI Taxonomy" id="1324776"/>
    <lineage>
        <taxon>Eukaryota</taxon>
        <taxon>Fungi</taxon>
        <taxon>Dikarya</taxon>
        <taxon>Ascomycota</taxon>
        <taxon>Pezizomycotina</taxon>
        <taxon>Eurotiomycetes</taxon>
        <taxon>Eurotiomycetidae</taxon>
        <taxon>Eurotiales</taxon>
        <taxon>Aspergillaceae</taxon>
        <taxon>Penicillium</taxon>
    </lineage>
</organism>
<reference evidence="3" key="1">
    <citation type="journal article" date="2023" name="IMA Fungus">
        <title>Comparative genomic study of the Penicillium genus elucidates a diverse pangenome and 15 lateral gene transfer events.</title>
        <authorList>
            <person name="Petersen C."/>
            <person name="Sorensen T."/>
            <person name="Nielsen M.R."/>
            <person name="Sondergaard T.E."/>
            <person name="Sorensen J.L."/>
            <person name="Fitzpatrick D.A."/>
            <person name="Frisvad J.C."/>
            <person name="Nielsen K.L."/>
        </authorList>
    </citation>
    <scope>NUCLEOTIDE SEQUENCE</scope>
    <source>
        <strain evidence="3">IBT 17514</strain>
    </source>
</reference>
<evidence type="ECO:0000256" key="2">
    <source>
        <dbReference type="SAM" id="SignalP"/>
    </source>
</evidence>
<accession>A0AAD6HNN5</accession>
<gene>
    <name evidence="3" type="ORF">N7493_005579</name>
</gene>
<feature type="region of interest" description="Disordered" evidence="1">
    <location>
        <begin position="125"/>
        <end position="217"/>
    </location>
</feature>
<feature type="compositionally biased region" description="Polar residues" evidence="1">
    <location>
        <begin position="205"/>
        <end position="214"/>
    </location>
</feature>
<evidence type="ECO:0000313" key="4">
    <source>
        <dbReference type="Proteomes" id="UP001215712"/>
    </source>
</evidence>
<reference evidence="3" key="2">
    <citation type="submission" date="2023-01" db="EMBL/GenBank/DDBJ databases">
        <authorList>
            <person name="Petersen C."/>
        </authorList>
    </citation>
    <scope>NUCLEOTIDE SEQUENCE</scope>
    <source>
        <strain evidence="3">IBT 17514</strain>
    </source>
</reference>
<comment type="caution">
    <text evidence="3">The sequence shown here is derived from an EMBL/GenBank/DDBJ whole genome shotgun (WGS) entry which is preliminary data.</text>
</comment>
<feature type="region of interest" description="Disordered" evidence="1">
    <location>
        <begin position="52"/>
        <end position="75"/>
    </location>
</feature>